<dbReference type="AlphaFoldDB" id="A0A5E4YVD5"/>
<protein>
    <submittedName>
        <fullName evidence="1">Uncharacterized protein</fullName>
    </submittedName>
</protein>
<evidence type="ECO:0000313" key="1">
    <source>
        <dbReference type="EMBL" id="VVE52849.1"/>
    </source>
</evidence>
<accession>A0A5E4YVD5</accession>
<sequence length="87" mass="9635">MTHSLSLDCAKAIYRTAIDPRASDAESAAWWDEVADEVRDVVAARTIVEAAQVIEWWHHDWTSVSDTAGGAAKRIRLAARELYTAAH</sequence>
<keyword evidence="2" id="KW-1185">Reference proteome</keyword>
<reference evidence="1 2" key="1">
    <citation type="submission" date="2019-08" db="EMBL/GenBank/DDBJ databases">
        <authorList>
            <person name="Peeters C."/>
        </authorList>
    </citation>
    <scope>NUCLEOTIDE SEQUENCE [LARGE SCALE GENOMIC DNA]</scope>
    <source>
        <strain evidence="1 2">LMG 31013</strain>
    </source>
</reference>
<name>A0A5E4YVD5_9BURK</name>
<organism evidence="1 2">
    <name type="scientific">Pandoraea terrigena</name>
    <dbReference type="NCBI Taxonomy" id="2508292"/>
    <lineage>
        <taxon>Bacteria</taxon>
        <taxon>Pseudomonadati</taxon>
        <taxon>Pseudomonadota</taxon>
        <taxon>Betaproteobacteria</taxon>
        <taxon>Burkholderiales</taxon>
        <taxon>Burkholderiaceae</taxon>
        <taxon>Pandoraea</taxon>
    </lineage>
</organism>
<proteinExistence type="predicted"/>
<dbReference type="EMBL" id="CABPRU010000019">
    <property type="protein sequence ID" value="VVE52849.1"/>
    <property type="molecule type" value="Genomic_DNA"/>
</dbReference>
<evidence type="ECO:0000313" key="2">
    <source>
        <dbReference type="Proteomes" id="UP000334380"/>
    </source>
</evidence>
<dbReference type="RefSeq" id="WP_150615152.1">
    <property type="nucleotide sequence ID" value="NZ_CABPRU010000019.1"/>
</dbReference>
<dbReference type="OrthoDB" id="8969159at2"/>
<dbReference type="Proteomes" id="UP000334380">
    <property type="component" value="Unassembled WGS sequence"/>
</dbReference>
<gene>
    <name evidence="1" type="ORF">PTE31013_04844</name>
</gene>